<dbReference type="KEGG" id="vg:14477324"/>
<proteinExistence type="predicted"/>
<keyword evidence="3" id="KW-1185">Reference proteome</keyword>
<evidence type="ECO:0000313" key="2">
    <source>
        <dbReference type="EMBL" id="AGC34452.1"/>
    </source>
</evidence>
<feature type="region of interest" description="Disordered" evidence="1">
    <location>
        <begin position="1"/>
        <end position="26"/>
    </location>
</feature>
<organism evidence="2 3">
    <name type="scientific">Haloarcula vallismortis tailed virus 1</name>
    <dbReference type="NCBI Taxonomy" id="1262528"/>
    <lineage>
        <taxon>Viruses</taxon>
        <taxon>Duplodnaviria</taxon>
        <taxon>Heunggongvirae</taxon>
        <taxon>Uroviricota</taxon>
        <taxon>Caudoviricetes</taxon>
        <taxon>Thumleimavirales</taxon>
        <taxon>Druskaviridae</taxon>
        <taxon>Tredecimvirus</taxon>
        <taxon>Tredecimvirus thailandense</taxon>
        <taxon>Tredecimvirus HVTV1</taxon>
    </lineage>
</organism>
<feature type="region of interest" description="Disordered" evidence="1">
    <location>
        <begin position="130"/>
        <end position="153"/>
    </location>
</feature>
<dbReference type="GeneID" id="14477324"/>
<evidence type="ECO:0000256" key="1">
    <source>
        <dbReference type="SAM" id="MobiDB-lite"/>
    </source>
</evidence>
<feature type="region of interest" description="Disordered" evidence="1">
    <location>
        <begin position="277"/>
        <end position="305"/>
    </location>
</feature>
<name>L7TNM3_9CAUD</name>
<evidence type="ECO:0000313" key="3">
    <source>
        <dbReference type="Proteomes" id="UP000011137"/>
    </source>
</evidence>
<gene>
    <name evidence="2" type="primary">83</name>
    <name evidence="2" type="ORF">HVTV1_83</name>
</gene>
<sequence>MSSNANADDGGNAQDNFNPEVLDAEDDAALAEATRSADPDTLAAVKEVMQETDAVLVRLDSTWWGNEAFGVWGEWFFIKPDSVSPSGKALFVDEGIKTSDAIGRVTSAARINNSRGGLNSKAARKIRRKAFNWHDNSEKPGPGTAPTDDRDSFKSESVPLSVIRFAVRYPESEDDVVVEVNGATHAGKMSDGAVQISGAKRDKYGQKLTLSGDTYNLLSSKGEDLSSEMSWDDTHCTYDGDDWVLDRTTEAVRQFVNTLTENGYKVSVAEEYASLLPVSGESGGSSGCDSDGEDDLPDDMAVFAN</sequence>
<protein>
    <submittedName>
        <fullName evidence="2">Uncharacterized protein</fullName>
    </submittedName>
</protein>
<dbReference type="Proteomes" id="UP000011137">
    <property type="component" value="Segment"/>
</dbReference>
<accession>L7TNM3</accession>
<dbReference type="RefSeq" id="YP_007378988.1">
    <property type="nucleotide sequence ID" value="NC_020158.1"/>
</dbReference>
<dbReference type="EMBL" id="KC117377">
    <property type="protein sequence ID" value="AGC34452.1"/>
    <property type="molecule type" value="Genomic_DNA"/>
</dbReference>
<reference evidence="2 3" key="1">
    <citation type="journal article" date="2013" name="J. Virol.">
        <title>Insights into head-tailed viruses infecting extremely halophilic archaea.</title>
        <authorList>
            <person name="Pietila M.K."/>
            <person name="Laurinmaki P."/>
            <person name="Russell D.A."/>
            <person name="Ko C.C."/>
            <person name="Jacobs-Sera D."/>
            <person name="Butcher S.J."/>
            <person name="Bamford D.H."/>
            <person name="Hendrix R.W."/>
        </authorList>
    </citation>
    <scope>NUCLEOTIDE SEQUENCE [LARGE SCALE GENOMIC DNA]</scope>
</reference>